<comment type="caution">
    <text evidence="1">The sequence shown here is derived from an EMBL/GenBank/DDBJ whole genome shotgun (WGS) entry which is preliminary data.</text>
</comment>
<name>A0ABQ3E8J7_9GAMM</name>
<sequence>MNSMDVLEDGADRRLSSPAALRNRQPILDVLRGTLPNRGTVLEIASGSGEHAIAFAEALAPLRWQPSDISESALASIEAWRQQAGLENLLTPLRLDVSGNWPQIPALAAVVCINMIHISPWAAAEALFAAAGRALPPDGVLVIYGPFKRDGQHTAPSNERFDRDLRTRDSRWGVRDLEAVEALAARHGLVRQSVHDMPANNLGVVWRRDG</sequence>
<organism evidence="1 2">
    <name type="scientific">Salinicola rhizosphaerae</name>
    <dbReference type="NCBI Taxonomy" id="1443141"/>
    <lineage>
        <taxon>Bacteria</taxon>
        <taxon>Pseudomonadati</taxon>
        <taxon>Pseudomonadota</taxon>
        <taxon>Gammaproteobacteria</taxon>
        <taxon>Oceanospirillales</taxon>
        <taxon>Halomonadaceae</taxon>
        <taxon>Salinicola</taxon>
    </lineage>
</organism>
<dbReference type="PANTHER" id="PTHR20974:SF0">
    <property type="entry name" value="UPF0585 PROTEIN CG18661"/>
    <property type="match status" value="1"/>
</dbReference>
<dbReference type="EMBL" id="BMZI01000006">
    <property type="protein sequence ID" value="GHB28401.1"/>
    <property type="molecule type" value="Genomic_DNA"/>
</dbReference>
<accession>A0ABQ3E8J7</accession>
<dbReference type="PANTHER" id="PTHR20974">
    <property type="entry name" value="UPF0585 PROTEIN CG18661"/>
    <property type="match status" value="1"/>
</dbReference>
<keyword evidence="1" id="KW-0489">Methyltransferase</keyword>
<dbReference type="InterPro" id="IPR029063">
    <property type="entry name" value="SAM-dependent_MTases_sf"/>
</dbReference>
<dbReference type="GO" id="GO:0008168">
    <property type="term" value="F:methyltransferase activity"/>
    <property type="evidence" value="ECO:0007669"/>
    <property type="project" value="UniProtKB-KW"/>
</dbReference>
<dbReference type="Pfam" id="PF06080">
    <property type="entry name" value="DUF938"/>
    <property type="match status" value="1"/>
</dbReference>
<dbReference type="Proteomes" id="UP000646745">
    <property type="component" value="Unassembled WGS sequence"/>
</dbReference>
<evidence type="ECO:0000313" key="1">
    <source>
        <dbReference type="EMBL" id="GHB28401.1"/>
    </source>
</evidence>
<keyword evidence="1" id="KW-0808">Transferase</keyword>
<gene>
    <name evidence="1" type="ORF">GCM10009038_29060</name>
</gene>
<reference evidence="2" key="1">
    <citation type="journal article" date="2019" name="Int. J. Syst. Evol. Microbiol.">
        <title>The Global Catalogue of Microorganisms (GCM) 10K type strain sequencing project: providing services to taxonomists for standard genome sequencing and annotation.</title>
        <authorList>
            <consortium name="The Broad Institute Genomics Platform"/>
            <consortium name="The Broad Institute Genome Sequencing Center for Infectious Disease"/>
            <person name="Wu L."/>
            <person name="Ma J."/>
        </authorList>
    </citation>
    <scope>NUCLEOTIDE SEQUENCE [LARGE SCALE GENOMIC DNA]</scope>
    <source>
        <strain evidence="2">KCTC 32998</strain>
    </source>
</reference>
<dbReference type="GO" id="GO:0032259">
    <property type="term" value="P:methylation"/>
    <property type="evidence" value="ECO:0007669"/>
    <property type="project" value="UniProtKB-KW"/>
</dbReference>
<dbReference type="SUPFAM" id="SSF53335">
    <property type="entry name" value="S-adenosyl-L-methionine-dependent methyltransferases"/>
    <property type="match status" value="1"/>
</dbReference>
<evidence type="ECO:0000313" key="2">
    <source>
        <dbReference type="Proteomes" id="UP000646745"/>
    </source>
</evidence>
<dbReference type="RefSeq" id="WP_189445435.1">
    <property type="nucleotide sequence ID" value="NZ_BMZI01000006.1"/>
</dbReference>
<proteinExistence type="predicted"/>
<dbReference type="InterPro" id="IPR010342">
    <property type="entry name" value="DUF938"/>
</dbReference>
<dbReference type="Gene3D" id="3.40.50.150">
    <property type="entry name" value="Vaccinia Virus protein VP39"/>
    <property type="match status" value="1"/>
</dbReference>
<protein>
    <submittedName>
        <fullName evidence="1">SAM-dependent methyltransferase</fullName>
    </submittedName>
</protein>
<keyword evidence="2" id="KW-1185">Reference proteome</keyword>